<dbReference type="GO" id="GO:0022857">
    <property type="term" value="F:transmembrane transporter activity"/>
    <property type="evidence" value="ECO:0007669"/>
    <property type="project" value="InterPro"/>
</dbReference>
<dbReference type="Gene3D" id="1.20.1250.20">
    <property type="entry name" value="MFS general substrate transporter like domains"/>
    <property type="match status" value="1"/>
</dbReference>
<sequence length="555" mass="60336">MNSPAHSSAPQAVLPPDQPVPPYRPGGKLFALSTPRALLYILAATILSWTQGLGMNMVQANIAQIQGGLHATTLETTWLIGAYMAPNVSLSFFLIKIRTRFGLRNFAELSIIGMVLVNLLHLAVTDWQTTLIVRFIAGIAAAPMSSLGFLYMIEAFVPARKRTTGLSLNLMNVALSMPLARLVGPSLIEAGGFHGLYALEIALALIGFALIFYLPLTPTPRAKVIEKLDLVSYSLIAAGLGINAAIMPVGRLYWWREASWIGAGLVITGLCLAAAALIELNRKNPLIDLRWLFSREMLHIAIVLMIFRVLLSEQSTLAANFFNLFGLLNRELYTLNLLVIAGTICGGLICAAFLKPGREDAFHIAALVLLATGSWLDSHATNLTRPPNMYVSQTMIGLGGALFLPPSMFKGLGMALTRGPQYILSFIAVFLFTQNTGGLMSSAFFGSLQTMFEKYHSNILAQTIVMSDPIVAARVVQLGQPWHIILSDPALLQAEGLAILGRQATLEANILAYNDVFRIYTLIALALLAFLLLRIMRTAFIQWQKNNTALAAESA</sequence>
<proteinExistence type="predicted"/>
<comment type="subcellular location">
    <subcellularLocation>
        <location evidence="1">Endomembrane system</location>
        <topology evidence="1">Multi-pass membrane protein</topology>
    </subcellularLocation>
</comment>
<feature type="transmembrane region" description="Helical" evidence="6">
    <location>
        <begin position="292"/>
        <end position="312"/>
    </location>
</feature>
<dbReference type="Proteomes" id="UP000188912">
    <property type="component" value="Chromosome"/>
</dbReference>
<evidence type="ECO:0000313" key="7">
    <source>
        <dbReference type="EMBL" id="AQS40841.1"/>
    </source>
</evidence>
<keyword evidence="5 6" id="KW-0472">Membrane</keyword>
<evidence type="ECO:0000256" key="5">
    <source>
        <dbReference type="ARBA" id="ARBA00023136"/>
    </source>
</evidence>
<dbReference type="SUPFAM" id="SSF103473">
    <property type="entry name" value="MFS general substrate transporter"/>
    <property type="match status" value="1"/>
</dbReference>
<keyword evidence="8" id="KW-1185">Reference proteome</keyword>
<name>A0A1U9JSJ9_9HYPH</name>
<dbReference type="InterPro" id="IPR036259">
    <property type="entry name" value="MFS_trans_sf"/>
</dbReference>
<accession>A0A1U9JSJ9</accession>
<dbReference type="InterPro" id="IPR011701">
    <property type="entry name" value="MFS"/>
</dbReference>
<feature type="transmembrane region" description="Helical" evidence="6">
    <location>
        <begin position="361"/>
        <end position="378"/>
    </location>
</feature>
<evidence type="ECO:0000256" key="4">
    <source>
        <dbReference type="ARBA" id="ARBA00022989"/>
    </source>
</evidence>
<feature type="transmembrane region" description="Helical" evidence="6">
    <location>
        <begin position="196"/>
        <end position="216"/>
    </location>
</feature>
<dbReference type="PANTHER" id="PTHR23501">
    <property type="entry name" value="MAJOR FACILITATOR SUPERFAMILY"/>
    <property type="match status" value="1"/>
</dbReference>
<feature type="transmembrane region" description="Helical" evidence="6">
    <location>
        <begin position="78"/>
        <end position="95"/>
    </location>
</feature>
<dbReference type="Pfam" id="PF07690">
    <property type="entry name" value="MFS_1"/>
    <property type="match status" value="1"/>
</dbReference>
<evidence type="ECO:0000256" key="2">
    <source>
        <dbReference type="ARBA" id="ARBA00022448"/>
    </source>
</evidence>
<dbReference type="GO" id="GO:0012505">
    <property type="term" value="C:endomembrane system"/>
    <property type="evidence" value="ECO:0007669"/>
    <property type="project" value="UniProtKB-SubCell"/>
</dbReference>
<keyword evidence="4 6" id="KW-1133">Transmembrane helix</keyword>
<protein>
    <submittedName>
        <fullName evidence="7">Major facilitator superfamily transporter</fullName>
    </submittedName>
</protein>
<evidence type="ECO:0000313" key="8">
    <source>
        <dbReference type="Proteomes" id="UP000188912"/>
    </source>
</evidence>
<reference evidence="7 8" key="2">
    <citation type="journal article" date="2016" name="Sci. Rep.">
        <title>The genome of Rhizobiales bacteria in predatory ants reveals urease gene functions but no genes for nitrogen fixation.</title>
        <authorList>
            <person name="Neuvonen M.M."/>
            <person name="Tamarit D."/>
            <person name="Naslund K."/>
            <person name="Liebig J."/>
            <person name="Feldhaar H."/>
            <person name="Moran N.A."/>
            <person name="Guy L."/>
            <person name="Andersson S.G."/>
        </authorList>
    </citation>
    <scope>NUCLEOTIDE SEQUENCE [LARGE SCALE GENOMIC DNA]</scope>
    <source>
        <strain evidence="7 8">Hsal</strain>
    </source>
</reference>
<feature type="transmembrane region" description="Helical" evidence="6">
    <location>
        <begin position="517"/>
        <end position="536"/>
    </location>
</feature>
<dbReference type="AlphaFoldDB" id="A0A1U9JSJ9"/>
<evidence type="ECO:0000256" key="1">
    <source>
        <dbReference type="ARBA" id="ARBA00004127"/>
    </source>
</evidence>
<reference evidence="7 8" key="1">
    <citation type="journal article" date="2010" name="Science">
        <title>Genomic comparison of the ants Camponotus floridanus and Harpegnathos saltator.</title>
        <authorList>
            <person name="Bonasio R."/>
            <person name="Zhang G."/>
            <person name="Ye C."/>
            <person name="Mutti N.S."/>
            <person name="Fang X."/>
            <person name="Qin N."/>
            <person name="Donahue G."/>
            <person name="Yang P."/>
            <person name="Li Q."/>
            <person name="Li C."/>
            <person name="Zhang P."/>
            <person name="Huang Z."/>
            <person name="Berger S.L."/>
            <person name="Reinberg D."/>
            <person name="Wang J."/>
            <person name="Liebig J."/>
        </authorList>
    </citation>
    <scope>NUCLEOTIDE SEQUENCE [LARGE SCALE GENOMIC DNA]</scope>
    <source>
        <strain evidence="7 8">Hsal</strain>
    </source>
</reference>
<feature type="transmembrane region" description="Helical" evidence="6">
    <location>
        <begin position="258"/>
        <end position="280"/>
    </location>
</feature>
<feature type="transmembrane region" description="Helical" evidence="6">
    <location>
        <begin position="332"/>
        <end position="354"/>
    </location>
</feature>
<feature type="transmembrane region" description="Helical" evidence="6">
    <location>
        <begin position="131"/>
        <end position="153"/>
    </location>
</feature>
<feature type="transmembrane region" description="Helical" evidence="6">
    <location>
        <begin position="107"/>
        <end position="125"/>
    </location>
</feature>
<feature type="transmembrane region" description="Helical" evidence="6">
    <location>
        <begin position="37"/>
        <end position="58"/>
    </location>
</feature>
<organism evidence="7 8">
    <name type="scientific">Candidatus Tokpelaia hoelldobleri</name>
    <dbReference type="NCBI Taxonomy" id="1902579"/>
    <lineage>
        <taxon>Bacteria</taxon>
        <taxon>Pseudomonadati</taxon>
        <taxon>Pseudomonadota</taxon>
        <taxon>Alphaproteobacteria</taxon>
        <taxon>Hyphomicrobiales</taxon>
        <taxon>Candidatus Tokpelaia</taxon>
    </lineage>
</organism>
<dbReference type="STRING" id="1902579.BHV28_01150"/>
<evidence type="ECO:0000256" key="3">
    <source>
        <dbReference type="ARBA" id="ARBA00022692"/>
    </source>
</evidence>
<evidence type="ECO:0000256" key="6">
    <source>
        <dbReference type="SAM" id="Phobius"/>
    </source>
</evidence>
<keyword evidence="2" id="KW-0813">Transport</keyword>
<dbReference type="GO" id="GO:0005886">
    <property type="term" value="C:plasma membrane"/>
    <property type="evidence" value="ECO:0007669"/>
    <property type="project" value="TreeGrafter"/>
</dbReference>
<keyword evidence="3 6" id="KW-0812">Transmembrane</keyword>
<dbReference type="EMBL" id="CP017315">
    <property type="protein sequence ID" value="AQS40841.1"/>
    <property type="molecule type" value="Genomic_DNA"/>
</dbReference>
<feature type="transmembrane region" description="Helical" evidence="6">
    <location>
        <begin position="421"/>
        <end position="445"/>
    </location>
</feature>
<gene>
    <name evidence="7" type="ORF">BHV28_01150</name>
</gene>
<dbReference type="KEGG" id="thd:BHV28_01150"/>
<feature type="transmembrane region" description="Helical" evidence="6">
    <location>
        <begin position="390"/>
        <end position="409"/>
    </location>
</feature>
<feature type="transmembrane region" description="Helical" evidence="6">
    <location>
        <begin position="165"/>
        <end position="184"/>
    </location>
</feature>
<dbReference type="PANTHER" id="PTHR23501:SF191">
    <property type="entry name" value="VACUOLAR BASIC AMINO ACID TRANSPORTER 4"/>
    <property type="match status" value="1"/>
</dbReference>
<feature type="transmembrane region" description="Helical" evidence="6">
    <location>
        <begin position="228"/>
        <end position="246"/>
    </location>
</feature>